<organism evidence="1 2">
    <name type="scientific">Coptotermes formosanus</name>
    <name type="common">Formosan subterranean termite</name>
    <dbReference type="NCBI Taxonomy" id="36987"/>
    <lineage>
        <taxon>Eukaryota</taxon>
        <taxon>Metazoa</taxon>
        <taxon>Ecdysozoa</taxon>
        <taxon>Arthropoda</taxon>
        <taxon>Hexapoda</taxon>
        <taxon>Insecta</taxon>
        <taxon>Pterygota</taxon>
        <taxon>Neoptera</taxon>
        <taxon>Polyneoptera</taxon>
        <taxon>Dictyoptera</taxon>
        <taxon>Blattodea</taxon>
        <taxon>Blattoidea</taxon>
        <taxon>Termitoidae</taxon>
        <taxon>Rhinotermitidae</taxon>
        <taxon>Coptotermes</taxon>
    </lineage>
</organism>
<name>A0A6L2PUG3_COPFO</name>
<evidence type="ECO:0000313" key="2">
    <source>
        <dbReference type="Proteomes" id="UP000502823"/>
    </source>
</evidence>
<reference evidence="2" key="1">
    <citation type="submission" date="2020-01" db="EMBL/GenBank/DDBJ databases">
        <title>Draft genome sequence of the Termite Coptotermes fromosanus.</title>
        <authorList>
            <person name="Itakura S."/>
            <person name="Yosikawa Y."/>
            <person name="Umezawa K."/>
        </authorList>
    </citation>
    <scope>NUCLEOTIDE SEQUENCE [LARGE SCALE GENOMIC DNA]</scope>
</reference>
<dbReference type="OrthoDB" id="6346662at2759"/>
<protein>
    <submittedName>
        <fullName evidence="1">Uncharacterized protein</fullName>
    </submittedName>
</protein>
<evidence type="ECO:0000313" key="1">
    <source>
        <dbReference type="EMBL" id="GFG34278.1"/>
    </source>
</evidence>
<sequence length="74" mass="8587">MPAHNYPRSHHHYQQPVLLRHQHNHIRHHHVHHWGPFFEEDGKNASEGGQMALEVPLGGSVHLNCRVGMLHDKT</sequence>
<dbReference type="Proteomes" id="UP000502823">
    <property type="component" value="Unassembled WGS sequence"/>
</dbReference>
<dbReference type="InParanoid" id="A0A6L2PUG3"/>
<dbReference type="EMBL" id="BLKM01008615">
    <property type="protein sequence ID" value="GFG34278.1"/>
    <property type="molecule type" value="Genomic_DNA"/>
</dbReference>
<dbReference type="AlphaFoldDB" id="A0A6L2PUG3"/>
<feature type="non-terminal residue" evidence="1">
    <location>
        <position position="74"/>
    </location>
</feature>
<proteinExistence type="predicted"/>
<keyword evidence="2" id="KW-1185">Reference proteome</keyword>
<accession>A0A6L2PUG3</accession>
<comment type="caution">
    <text evidence="1">The sequence shown here is derived from an EMBL/GenBank/DDBJ whole genome shotgun (WGS) entry which is preliminary data.</text>
</comment>
<gene>
    <name evidence="1" type="ORF">Cfor_00520</name>
</gene>